<dbReference type="Proteomes" id="UP000789525">
    <property type="component" value="Unassembled WGS sequence"/>
</dbReference>
<evidence type="ECO:0000313" key="2">
    <source>
        <dbReference type="Proteomes" id="UP000789525"/>
    </source>
</evidence>
<gene>
    <name evidence="1" type="ORF">ACOLOM_LOCUS2329</name>
</gene>
<name>A0ACA9KTQ1_9GLOM</name>
<accession>A0ACA9KTQ1</accession>
<keyword evidence="2" id="KW-1185">Reference proteome</keyword>
<evidence type="ECO:0000313" key="1">
    <source>
        <dbReference type="EMBL" id="CAG8489730.1"/>
    </source>
</evidence>
<proteinExistence type="predicted"/>
<reference evidence="1" key="1">
    <citation type="submission" date="2021-06" db="EMBL/GenBank/DDBJ databases">
        <authorList>
            <person name="Kallberg Y."/>
            <person name="Tangrot J."/>
            <person name="Rosling A."/>
        </authorList>
    </citation>
    <scope>NUCLEOTIDE SEQUENCE</scope>
    <source>
        <strain evidence="1">CL356</strain>
    </source>
</reference>
<dbReference type="EMBL" id="CAJVPT010002967">
    <property type="protein sequence ID" value="CAG8489730.1"/>
    <property type="molecule type" value="Genomic_DNA"/>
</dbReference>
<organism evidence="1 2">
    <name type="scientific">Acaulospora colombiana</name>
    <dbReference type="NCBI Taxonomy" id="27376"/>
    <lineage>
        <taxon>Eukaryota</taxon>
        <taxon>Fungi</taxon>
        <taxon>Fungi incertae sedis</taxon>
        <taxon>Mucoromycota</taxon>
        <taxon>Glomeromycotina</taxon>
        <taxon>Glomeromycetes</taxon>
        <taxon>Diversisporales</taxon>
        <taxon>Acaulosporaceae</taxon>
        <taxon>Acaulospora</taxon>
    </lineage>
</organism>
<sequence length="1193" mass="134368">MEEQCDRIRSQIDSKLDNQRQIAVTLLAIEDTIKEKNVPLTPVAYFGLQYRNSESSAIPPEHSTPALNAGSCLETLIIAQDFNAWDQAITKKGFQSLLVLSADQRPKPRKRAHDAVRNILDNPPSSLNKHPAIGIASEFCLRVLNECSKSDRQSVIHFLSLLKGIAGKWPASSLGKLCQNLLHLPKYNDTFLTIAAFQVFEELFRHNGSSFEIGFLEELLASLRDLMPNKQDAQLLPHWLMIVSIGFPVYAKVNPDDCEKMLLDFFKAIFSTLEVDSSDILTASTDCLSNLIINGVTDDMIRKKLEQSESDEGVCLGVIIKIVENGFNFRYQSAWPHVLKISKSLFQRLHRSSQKLLVNLLKIVGDVRMDPSLELKEQVDQALGAAIASMGPRLFLSILPLNLETPENNSGRAWLLPLLKNHITNTELDYFFSELVPLTERLDKLSSEYRNRNRMIDSKIYDTLTQQVWALLPGFCDLPIDLPTSFTNVTAELLGNIMYKNPDIRPTVTLALENLVEKNKIILNSGEDDAELYRKYGLDKASAKRNIDHLVKYTANYLAVFFNVFNQTPVAQRGYILNAIKVYLTITRTKEISKIFGKVLNLLKQSLVNHKPLGANDQTSSPPMSYTMLDLSIAMIPQLDTSSVRQLYEIVISLLCNDDPTLQKKSYKILNRIMESDNGKSVILQNIEDLQGQLLNATMESAPAAKKNRLLMLISVVKLLPNSDLHMIPDVLSETILCAKEVNEKTRSIAYELLVVMGNKMKEGGTIVMSKVAGADPTLPNAQASIDEYVFTMVIAGLAATTPHMMSATITALSRLVFEFRTDLDKSRLHQLIDTMDNFVNCSNREIVKSALGFIKVITVSLDTDFLSSHLSQIVHGILVWSKEHKSHFKAKVRHIFERLIRRFGYDAIDNCVPEADKKLLINIRKRKDRAKRKKGIEQTMDSDDEQDEKTSSSKNRSLFNSAYEEALYGSESDLEDSDRESKSNVKIKSLRKNNERSSKTWIKEDEDAPVDFLDKGVISKVIGVDPNTKKKSKGVTSSFKESRDGRMVINESDEENSDDMSGGSNSSDVAMQDAEDHYREAQQSSEGFTRNQSNKIRFNKRNRNDGMELDEIEPIDAITARRKKVKKAKGVESIGKEYKAKNAEGDVKRKGKPDPYAYVPLSSMYKKKGQKVPKISITMKGRVRKRSSKFVK</sequence>
<protein>
    <submittedName>
        <fullName evidence="1">1909_t:CDS:1</fullName>
    </submittedName>
</protein>
<comment type="caution">
    <text evidence="1">The sequence shown here is derived from an EMBL/GenBank/DDBJ whole genome shotgun (WGS) entry which is preliminary data.</text>
</comment>